<gene>
    <name evidence="1" type="ORF">HZU72_17640</name>
</gene>
<reference evidence="1 2" key="1">
    <citation type="submission" date="2020-07" db="EMBL/GenBank/DDBJ databases">
        <title>Halomonas sp. QX-2 draft genome sequence.</title>
        <authorList>
            <person name="Qiu X."/>
        </authorList>
    </citation>
    <scope>NUCLEOTIDE SEQUENCE [LARGE SCALE GENOMIC DNA]</scope>
    <source>
        <strain evidence="1 2">QX-2</strain>
    </source>
</reference>
<dbReference type="RefSeq" id="WP_180094467.1">
    <property type="nucleotide sequence ID" value="NZ_JACCGK010000016.1"/>
</dbReference>
<proteinExistence type="predicted"/>
<sequence>MGDVIDIGGKPRAGETAFPTCGCGETYTPLAIMSERPFIAALVCTECGNEVPVNNGYIGERGDSA</sequence>
<protein>
    <submittedName>
        <fullName evidence="1">Uncharacterized protein</fullName>
    </submittedName>
</protein>
<name>A0A7Z0N9R3_9GAMM</name>
<accession>A0A7Z0N9R3</accession>
<dbReference type="Proteomes" id="UP000520876">
    <property type="component" value="Unassembled WGS sequence"/>
</dbReference>
<dbReference type="AlphaFoldDB" id="A0A7Z0N9R3"/>
<evidence type="ECO:0000313" key="2">
    <source>
        <dbReference type="Proteomes" id="UP000520876"/>
    </source>
</evidence>
<dbReference type="EMBL" id="JACCGK010000016">
    <property type="protein sequence ID" value="NYT74237.1"/>
    <property type="molecule type" value="Genomic_DNA"/>
</dbReference>
<keyword evidence="2" id="KW-1185">Reference proteome</keyword>
<comment type="caution">
    <text evidence="1">The sequence shown here is derived from an EMBL/GenBank/DDBJ whole genome shotgun (WGS) entry which is preliminary data.</text>
</comment>
<organism evidence="1 2">
    <name type="scientific">Vreelandella sedimenti</name>
    <dbReference type="NCBI Taxonomy" id="2729618"/>
    <lineage>
        <taxon>Bacteria</taxon>
        <taxon>Pseudomonadati</taxon>
        <taxon>Pseudomonadota</taxon>
        <taxon>Gammaproteobacteria</taxon>
        <taxon>Oceanospirillales</taxon>
        <taxon>Halomonadaceae</taxon>
        <taxon>Vreelandella</taxon>
    </lineage>
</organism>
<evidence type="ECO:0000313" key="1">
    <source>
        <dbReference type="EMBL" id="NYT74237.1"/>
    </source>
</evidence>